<gene>
    <name evidence="1" type="ORF">GOC77_07640</name>
</gene>
<dbReference type="Pfam" id="PF26261">
    <property type="entry name" value="DUF8065"/>
    <property type="match status" value="1"/>
</dbReference>
<dbReference type="AlphaFoldDB" id="A0A847UKX4"/>
<proteinExistence type="predicted"/>
<dbReference type="InterPro" id="IPR058378">
    <property type="entry name" value="DUF8065"/>
</dbReference>
<dbReference type="Proteomes" id="UP000641625">
    <property type="component" value="Unassembled WGS sequence"/>
</dbReference>
<protein>
    <submittedName>
        <fullName evidence="1">Uncharacterized protein</fullName>
    </submittedName>
</protein>
<reference evidence="1" key="1">
    <citation type="submission" date="2019-12" db="EMBL/GenBank/DDBJ databases">
        <title>Whole genome sequencing of Haloarcula argentinensis strain pws5.</title>
        <authorList>
            <person name="Verma D.K."/>
            <person name="Gopal K."/>
            <person name="Prasad E.S."/>
        </authorList>
    </citation>
    <scope>NUCLEOTIDE SEQUENCE</scope>
    <source>
        <strain evidence="1">Pws5</strain>
    </source>
</reference>
<name>A0A847UKX4_HALAR</name>
<evidence type="ECO:0000313" key="1">
    <source>
        <dbReference type="EMBL" id="NLV13146.1"/>
    </source>
</evidence>
<comment type="caution">
    <text evidence="1">The sequence shown here is derived from an EMBL/GenBank/DDBJ whole genome shotgun (WGS) entry which is preliminary data.</text>
</comment>
<evidence type="ECO:0000313" key="2">
    <source>
        <dbReference type="Proteomes" id="UP000641625"/>
    </source>
</evidence>
<dbReference type="EMBL" id="WOWA01000004">
    <property type="protein sequence ID" value="NLV13146.1"/>
    <property type="molecule type" value="Genomic_DNA"/>
</dbReference>
<sequence>MGSSDAVRFRPKEVGEALETLESLRIEGLNTSKLAREGLRTLLPEVTKSEEKLAIWNQFRAGEISEDGARVLLGDEFETMLAEAEQIESAVDDDTSDLVQ</sequence>
<accession>A0A847UKX4</accession>
<organism evidence="1 2">
    <name type="scientific">Haloarcula argentinensis</name>
    <dbReference type="NCBI Taxonomy" id="43776"/>
    <lineage>
        <taxon>Archaea</taxon>
        <taxon>Methanobacteriati</taxon>
        <taxon>Methanobacteriota</taxon>
        <taxon>Stenosarchaea group</taxon>
        <taxon>Halobacteria</taxon>
        <taxon>Halobacteriales</taxon>
        <taxon>Haloarculaceae</taxon>
        <taxon>Haloarcula</taxon>
    </lineage>
</organism>
<dbReference type="RefSeq" id="WP_058993813.1">
    <property type="nucleotide sequence ID" value="NZ_WOWA01000004.1"/>
</dbReference>